<evidence type="ECO:0000313" key="2">
    <source>
        <dbReference type="Proteomes" id="UP001310890"/>
    </source>
</evidence>
<protein>
    <submittedName>
        <fullName evidence="1">Uncharacterized protein</fullName>
    </submittedName>
</protein>
<organism evidence="1 2">
    <name type="scientific">Meristemomyces frigidus</name>
    <dbReference type="NCBI Taxonomy" id="1508187"/>
    <lineage>
        <taxon>Eukaryota</taxon>
        <taxon>Fungi</taxon>
        <taxon>Dikarya</taxon>
        <taxon>Ascomycota</taxon>
        <taxon>Pezizomycotina</taxon>
        <taxon>Dothideomycetes</taxon>
        <taxon>Dothideomycetidae</taxon>
        <taxon>Mycosphaerellales</taxon>
        <taxon>Teratosphaeriaceae</taxon>
        <taxon>Meristemomyces</taxon>
    </lineage>
</organism>
<proteinExistence type="predicted"/>
<comment type="caution">
    <text evidence="1">The sequence shown here is derived from an EMBL/GenBank/DDBJ whole genome shotgun (WGS) entry which is preliminary data.</text>
</comment>
<gene>
    <name evidence="1" type="ORF">LTR62_001372</name>
</gene>
<dbReference type="EMBL" id="JAVRRL010000127">
    <property type="protein sequence ID" value="KAK5107317.1"/>
    <property type="molecule type" value="Genomic_DNA"/>
</dbReference>
<dbReference type="AlphaFoldDB" id="A0AAN7TJR9"/>
<evidence type="ECO:0000313" key="1">
    <source>
        <dbReference type="EMBL" id="KAK5107317.1"/>
    </source>
</evidence>
<sequence length="247" mass="27606">MELQSLYVYSCIFDEDRPMNPATYDLVIRQHLIAHHGNTLEKFAVRRLPSHDKSSKARGWRAPTGIHAMIALRRLSVHAHTFFQDQALGRLAGRCSLPSTLGYLIIDNEDDIVDGLNEAIDNTLVNMLTEGLLPNLHTIHIHVDESAPLPGSPTDNPPQPDPTTLTFPLLRARATALDNFDLRFDPGTNREFGCVNVLCYHPAHSGLPYLVKDRRLESYDEAVGHVGSWGRELPSFKGTWHEGRSAS</sequence>
<name>A0AAN7TJR9_9PEZI</name>
<dbReference type="Proteomes" id="UP001310890">
    <property type="component" value="Unassembled WGS sequence"/>
</dbReference>
<accession>A0AAN7TJR9</accession>
<reference evidence="1" key="1">
    <citation type="submission" date="2023-08" db="EMBL/GenBank/DDBJ databases">
        <title>Black Yeasts Isolated from many extreme environments.</title>
        <authorList>
            <person name="Coleine C."/>
            <person name="Stajich J.E."/>
            <person name="Selbmann L."/>
        </authorList>
    </citation>
    <scope>NUCLEOTIDE SEQUENCE</scope>
    <source>
        <strain evidence="1">CCFEE 5401</strain>
    </source>
</reference>